<sequence length="57" mass="6463">MVMKVAVEVVFKLGLTLGFKKCALGLLRLIRIYISLSGRNTELDVIITRELEKVYHA</sequence>
<name>A0A3P6D453_BRAOL</name>
<protein>
    <submittedName>
        <fullName evidence="1">Uncharacterized protein</fullName>
    </submittedName>
</protein>
<dbReference type="AlphaFoldDB" id="A0A3P6D453"/>
<reference evidence="1" key="1">
    <citation type="submission" date="2018-11" db="EMBL/GenBank/DDBJ databases">
        <authorList>
            <consortium name="Genoscope - CEA"/>
            <person name="William W."/>
        </authorList>
    </citation>
    <scope>NUCLEOTIDE SEQUENCE</scope>
</reference>
<proteinExistence type="predicted"/>
<organism evidence="1">
    <name type="scientific">Brassica oleracea</name>
    <name type="common">Wild cabbage</name>
    <dbReference type="NCBI Taxonomy" id="3712"/>
    <lineage>
        <taxon>Eukaryota</taxon>
        <taxon>Viridiplantae</taxon>
        <taxon>Streptophyta</taxon>
        <taxon>Embryophyta</taxon>
        <taxon>Tracheophyta</taxon>
        <taxon>Spermatophyta</taxon>
        <taxon>Magnoliopsida</taxon>
        <taxon>eudicotyledons</taxon>
        <taxon>Gunneridae</taxon>
        <taxon>Pentapetalae</taxon>
        <taxon>rosids</taxon>
        <taxon>malvids</taxon>
        <taxon>Brassicales</taxon>
        <taxon>Brassicaceae</taxon>
        <taxon>Brassiceae</taxon>
        <taxon>Brassica</taxon>
    </lineage>
</organism>
<dbReference type="EMBL" id="LR031874">
    <property type="protein sequence ID" value="VDD22426.1"/>
    <property type="molecule type" value="Genomic_DNA"/>
</dbReference>
<gene>
    <name evidence="1" type="ORF">BOLC2T08662H</name>
</gene>
<accession>A0A3P6D453</accession>
<evidence type="ECO:0000313" key="1">
    <source>
        <dbReference type="EMBL" id="VDD22426.1"/>
    </source>
</evidence>